<dbReference type="Proteomes" id="UP000821845">
    <property type="component" value="Chromosome 3"/>
</dbReference>
<sequence length="459" mass="49816">MDFTKTLRIATLKPNRGGIPDTSNGRNIGAAPRGRCNARGGRRVMPDPNFDSWANKERTSLPASQVRGAGASSLLTPEPRAELGTHWLEPMGPRALVLILLVGWCGRDLATATPVYADQHDAAPPSQPDPQQHAADHHSENSAGTVTQGSTSLPHVSTQTARPSTALHVLSHAVNGAHHHPSLTTFRPETPTPSSASVPQAVKTTVTQKLQQGGEDGVPEGRRRRPGGYNRPYYPQRPYRPYNRPYRPYNRPGYQRPGYPSRYPYRPYFREHLIDPEFEPYDDPAYRRSSSLGYVLDAFVRVITRIASVGKTGKPSTKGSPTTNGTTSTGPGTDVTSTGPPPVDNGDDSNLTSTPPQTPPDESIFYSIGDVTGPFKFLVALAEVPTGMHAPVDPHVKKQPWGTQRPASKPGTSYVGVIEDEEGEDVSTPSPVEVDTEQPVPEEENDEPATPETHPPVYF</sequence>
<accession>A0ACB7SRG8</accession>
<organism evidence="1 2">
    <name type="scientific">Hyalomma asiaticum</name>
    <name type="common">Tick</name>
    <dbReference type="NCBI Taxonomy" id="266040"/>
    <lineage>
        <taxon>Eukaryota</taxon>
        <taxon>Metazoa</taxon>
        <taxon>Ecdysozoa</taxon>
        <taxon>Arthropoda</taxon>
        <taxon>Chelicerata</taxon>
        <taxon>Arachnida</taxon>
        <taxon>Acari</taxon>
        <taxon>Parasitiformes</taxon>
        <taxon>Ixodida</taxon>
        <taxon>Ixodoidea</taxon>
        <taxon>Ixodidae</taxon>
        <taxon>Hyalomminae</taxon>
        <taxon>Hyalomma</taxon>
    </lineage>
</organism>
<protein>
    <submittedName>
        <fullName evidence="1">Uncharacterized protein</fullName>
    </submittedName>
</protein>
<name>A0ACB7SRG8_HYAAI</name>
<reference evidence="1" key="1">
    <citation type="submission" date="2020-05" db="EMBL/GenBank/DDBJ databases">
        <title>Large-scale comparative analyses of tick genomes elucidate their genetic diversity and vector capacities.</title>
        <authorList>
            <person name="Jia N."/>
            <person name="Wang J."/>
            <person name="Shi W."/>
            <person name="Du L."/>
            <person name="Sun Y."/>
            <person name="Zhan W."/>
            <person name="Jiang J."/>
            <person name="Wang Q."/>
            <person name="Zhang B."/>
            <person name="Ji P."/>
            <person name="Sakyi L.B."/>
            <person name="Cui X."/>
            <person name="Yuan T."/>
            <person name="Jiang B."/>
            <person name="Yang W."/>
            <person name="Lam T.T.-Y."/>
            <person name="Chang Q."/>
            <person name="Ding S."/>
            <person name="Wang X."/>
            <person name="Zhu J."/>
            <person name="Ruan X."/>
            <person name="Zhao L."/>
            <person name="Wei J."/>
            <person name="Que T."/>
            <person name="Du C."/>
            <person name="Cheng J."/>
            <person name="Dai P."/>
            <person name="Han X."/>
            <person name="Huang E."/>
            <person name="Gao Y."/>
            <person name="Liu J."/>
            <person name="Shao H."/>
            <person name="Ye R."/>
            <person name="Li L."/>
            <person name="Wei W."/>
            <person name="Wang X."/>
            <person name="Wang C."/>
            <person name="Yang T."/>
            <person name="Huo Q."/>
            <person name="Li W."/>
            <person name="Guo W."/>
            <person name="Chen H."/>
            <person name="Zhou L."/>
            <person name="Ni X."/>
            <person name="Tian J."/>
            <person name="Zhou Y."/>
            <person name="Sheng Y."/>
            <person name="Liu T."/>
            <person name="Pan Y."/>
            <person name="Xia L."/>
            <person name="Li J."/>
            <person name="Zhao F."/>
            <person name="Cao W."/>
        </authorList>
    </citation>
    <scope>NUCLEOTIDE SEQUENCE</scope>
    <source>
        <strain evidence="1">Hyas-2018</strain>
    </source>
</reference>
<proteinExistence type="predicted"/>
<evidence type="ECO:0000313" key="1">
    <source>
        <dbReference type="EMBL" id="KAH6936531.1"/>
    </source>
</evidence>
<keyword evidence="2" id="KW-1185">Reference proteome</keyword>
<gene>
    <name evidence="1" type="ORF">HPB50_018930</name>
</gene>
<evidence type="ECO:0000313" key="2">
    <source>
        <dbReference type="Proteomes" id="UP000821845"/>
    </source>
</evidence>
<comment type="caution">
    <text evidence="1">The sequence shown here is derived from an EMBL/GenBank/DDBJ whole genome shotgun (WGS) entry which is preliminary data.</text>
</comment>
<dbReference type="EMBL" id="CM023483">
    <property type="protein sequence ID" value="KAH6936531.1"/>
    <property type="molecule type" value="Genomic_DNA"/>
</dbReference>